<dbReference type="InterPro" id="IPR000372">
    <property type="entry name" value="LRRNT"/>
</dbReference>
<sequence>MTIHQLFLDICFCPLFSENITTMKIPAAAGFVTLMLFCLVHAEICPLSCICKPLGEMKGWLVDCSSKGLKEVPALHVSTRKLYLQNNSMNTVRTGAFDNLHNLEEVNVSDNPWNCDCDILYLKLWLEDFSESSIANVICATPASNEMKPLSQLSGNELDSCRKSLPIKCLDFFWRDLALITSAVIVLILTSCALRFSKKLAYPVTTRDYYSAAPLLRKHNLENYMSQ</sequence>
<evidence type="ECO:0000256" key="6">
    <source>
        <dbReference type="ARBA" id="ARBA00022889"/>
    </source>
</evidence>
<protein>
    <recommendedName>
        <fullName evidence="16">Platelet glycoprotein IX</fullName>
    </recommendedName>
</protein>
<dbReference type="InterPro" id="IPR052313">
    <property type="entry name" value="GPIb-IX-V_Complex"/>
</dbReference>
<evidence type="ECO:0000256" key="9">
    <source>
        <dbReference type="ARBA" id="ARBA00023136"/>
    </source>
</evidence>
<keyword evidence="3 11" id="KW-0812">Transmembrane</keyword>
<evidence type="ECO:0000256" key="2">
    <source>
        <dbReference type="ARBA" id="ARBA00022614"/>
    </source>
</evidence>
<proteinExistence type="predicted"/>
<feature type="transmembrane region" description="Helical" evidence="11">
    <location>
        <begin position="172"/>
        <end position="194"/>
    </location>
</feature>
<dbReference type="EMBL" id="JAHDVG010000486">
    <property type="protein sequence ID" value="KAH1167823.1"/>
    <property type="molecule type" value="Genomic_DNA"/>
</dbReference>
<dbReference type="GO" id="GO:0016020">
    <property type="term" value="C:membrane"/>
    <property type="evidence" value="ECO:0007669"/>
    <property type="project" value="UniProtKB-SubCell"/>
</dbReference>
<evidence type="ECO:0000259" key="13">
    <source>
        <dbReference type="SMART" id="SM00082"/>
    </source>
</evidence>
<feature type="domain" description="LRRNT" evidence="12">
    <location>
        <begin position="44"/>
        <end position="81"/>
    </location>
</feature>
<evidence type="ECO:0000256" key="4">
    <source>
        <dbReference type="ARBA" id="ARBA00022696"/>
    </source>
</evidence>
<keyword evidence="10" id="KW-1015">Disulfide bond</keyword>
<dbReference type="PANTHER" id="PTHR22650:SF6">
    <property type="entry name" value="PLATELET GLYCOPROTEIN IX"/>
    <property type="match status" value="1"/>
</dbReference>
<keyword evidence="8" id="KW-0094">Blood coagulation</keyword>
<dbReference type="InterPro" id="IPR032675">
    <property type="entry name" value="LRR_dom_sf"/>
</dbReference>
<dbReference type="OrthoDB" id="72369at2759"/>
<name>A0A9D3WW82_9SAUR</name>
<reference evidence="14" key="1">
    <citation type="submission" date="2021-09" db="EMBL/GenBank/DDBJ databases">
        <title>The genome of Mauremys mutica provides insights into the evolution of semi-aquatic lifestyle.</title>
        <authorList>
            <person name="Gong S."/>
            <person name="Gao Y."/>
        </authorList>
    </citation>
    <scope>NUCLEOTIDE SEQUENCE</scope>
    <source>
        <strain evidence="14">MM-2020</strain>
        <tissue evidence="14">Muscle</tissue>
    </source>
</reference>
<evidence type="ECO:0000256" key="5">
    <source>
        <dbReference type="ARBA" id="ARBA00022729"/>
    </source>
</evidence>
<dbReference type="GO" id="GO:0007155">
    <property type="term" value="P:cell adhesion"/>
    <property type="evidence" value="ECO:0007669"/>
    <property type="project" value="UniProtKB-KW"/>
</dbReference>
<dbReference type="SMART" id="SM00013">
    <property type="entry name" value="LRRNT"/>
    <property type="match status" value="1"/>
</dbReference>
<evidence type="ECO:0000256" key="7">
    <source>
        <dbReference type="ARBA" id="ARBA00022989"/>
    </source>
</evidence>
<keyword evidence="2" id="KW-0433">Leucine-rich repeat</keyword>
<keyword evidence="15" id="KW-1185">Reference proteome</keyword>
<dbReference type="GO" id="GO:0007596">
    <property type="term" value="P:blood coagulation"/>
    <property type="evidence" value="ECO:0007669"/>
    <property type="project" value="UniProtKB-KW"/>
</dbReference>
<feature type="domain" description="LRRCT" evidence="13">
    <location>
        <begin position="111"/>
        <end position="162"/>
    </location>
</feature>
<dbReference type="AlphaFoldDB" id="A0A9D3WW82"/>
<evidence type="ECO:0000256" key="3">
    <source>
        <dbReference type="ARBA" id="ARBA00022692"/>
    </source>
</evidence>
<dbReference type="Gene3D" id="3.80.10.10">
    <property type="entry name" value="Ribonuclease Inhibitor"/>
    <property type="match status" value="1"/>
</dbReference>
<evidence type="ECO:0008006" key="16">
    <source>
        <dbReference type="Google" id="ProtNLM"/>
    </source>
</evidence>
<keyword evidence="7 11" id="KW-1133">Transmembrane helix</keyword>
<gene>
    <name evidence="14" type="ORF">KIL84_003306</name>
</gene>
<organism evidence="14 15">
    <name type="scientific">Mauremys mutica</name>
    <name type="common">yellowpond turtle</name>
    <dbReference type="NCBI Taxonomy" id="74926"/>
    <lineage>
        <taxon>Eukaryota</taxon>
        <taxon>Metazoa</taxon>
        <taxon>Chordata</taxon>
        <taxon>Craniata</taxon>
        <taxon>Vertebrata</taxon>
        <taxon>Euteleostomi</taxon>
        <taxon>Archelosauria</taxon>
        <taxon>Testudinata</taxon>
        <taxon>Testudines</taxon>
        <taxon>Cryptodira</taxon>
        <taxon>Durocryptodira</taxon>
        <taxon>Testudinoidea</taxon>
        <taxon>Geoemydidae</taxon>
        <taxon>Geoemydinae</taxon>
        <taxon>Mauremys</taxon>
    </lineage>
</organism>
<evidence type="ECO:0000256" key="11">
    <source>
        <dbReference type="SAM" id="Phobius"/>
    </source>
</evidence>
<evidence type="ECO:0000313" key="14">
    <source>
        <dbReference type="EMBL" id="KAH1167823.1"/>
    </source>
</evidence>
<dbReference type="PANTHER" id="PTHR22650">
    <property type="entry name" value="GLYCOPROTEIN IB BETA"/>
    <property type="match status" value="1"/>
</dbReference>
<evidence type="ECO:0000256" key="8">
    <source>
        <dbReference type="ARBA" id="ARBA00023084"/>
    </source>
</evidence>
<accession>A0A9D3WW82</accession>
<dbReference type="InterPro" id="IPR000483">
    <property type="entry name" value="Cys-rich_flank_reg_C"/>
</dbReference>
<evidence type="ECO:0000313" key="15">
    <source>
        <dbReference type="Proteomes" id="UP000827986"/>
    </source>
</evidence>
<evidence type="ECO:0000256" key="1">
    <source>
        <dbReference type="ARBA" id="ARBA00004479"/>
    </source>
</evidence>
<comment type="subcellular location">
    <subcellularLocation>
        <location evidence="1">Membrane</location>
        <topology evidence="1">Single-pass type I membrane protein</topology>
    </subcellularLocation>
</comment>
<keyword evidence="5" id="KW-0732">Signal</keyword>
<evidence type="ECO:0000259" key="12">
    <source>
        <dbReference type="SMART" id="SM00013"/>
    </source>
</evidence>
<keyword evidence="4" id="KW-0356">Hemostasis</keyword>
<comment type="caution">
    <text evidence="14">The sequence shown here is derived from an EMBL/GenBank/DDBJ whole genome shotgun (WGS) entry which is preliminary data.</text>
</comment>
<dbReference type="Proteomes" id="UP000827986">
    <property type="component" value="Unassembled WGS sequence"/>
</dbReference>
<keyword evidence="6" id="KW-0130">Cell adhesion</keyword>
<dbReference type="SMART" id="SM00082">
    <property type="entry name" value="LRRCT"/>
    <property type="match status" value="1"/>
</dbReference>
<evidence type="ECO:0000256" key="10">
    <source>
        <dbReference type="ARBA" id="ARBA00023157"/>
    </source>
</evidence>
<dbReference type="SUPFAM" id="SSF52058">
    <property type="entry name" value="L domain-like"/>
    <property type="match status" value="1"/>
</dbReference>
<keyword evidence="9 11" id="KW-0472">Membrane</keyword>